<evidence type="ECO:0000256" key="5">
    <source>
        <dbReference type="ARBA" id="ARBA00022701"/>
    </source>
</evidence>
<comment type="similarity">
    <text evidence="2">Belongs to the HAUS1 family.</text>
</comment>
<sequence>QVTLWLKKIHGSDPIPPYEVNKRTVGILYELAEYNEGRDRDVSILIEDMKMRAREYQAKVNHLWHILEKGLNISPFSLSSKGKRYLNVLVNSAMTLETKDTSLTSFFCAINDTNLELYETELKNRKMELKLSHMKTQIATALMLEKQLKEDIKKTEAFMERENAKTGIQSQKLKFLIDKSADIKRRIKTTKEQLIATGLDKSLTHTSLLSLSENLGELQKELAPLKHKLKSYLDLTPVIIFSTVLL</sequence>
<accession>A0A093F1G8</accession>
<keyword evidence="9" id="KW-0131">Cell cycle</keyword>
<evidence type="ECO:0000313" key="11">
    <source>
        <dbReference type="Proteomes" id="UP000054190"/>
    </source>
</evidence>
<dbReference type="GO" id="GO:0005829">
    <property type="term" value="C:cytosol"/>
    <property type="evidence" value="ECO:0007669"/>
    <property type="project" value="TreeGrafter"/>
</dbReference>
<organism evidence="10 11">
    <name type="scientific">Tyto alba</name>
    <name type="common">Barn owl</name>
    <dbReference type="NCBI Taxonomy" id="56313"/>
    <lineage>
        <taxon>Eukaryota</taxon>
        <taxon>Metazoa</taxon>
        <taxon>Chordata</taxon>
        <taxon>Craniata</taxon>
        <taxon>Vertebrata</taxon>
        <taxon>Euteleostomi</taxon>
        <taxon>Archelosauria</taxon>
        <taxon>Archosauria</taxon>
        <taxon>Dinosauria</taxon>
        <taxon>Saurischia</taxon>
        <taxon>Theropoda</taxon>
        <taxon>Coelurosauria</taxon>
        <taxon>Aves</taxon>
        <taxon>Neognathae</taxon>
        <taxon>Neoaves</taxon>
        <taxon>Telluraves</taxon>
        <taxon>Strigiformes</taxon>
        <taxon>Tytonidae</taxon>
        <taxon>Tyto</taxon>
    </lineage>
</organism>
<dbReference type="Proteomes" id="UP000054190">
    <property type="component" value="Unassembled WGS sequence"/>
</dbReference>
<dbReference type="GO" id="GO:0070652">
    <property type="term" value="C:HAUS complex"/>
    <property type="evidence" value="ECO:0007669"/>
    <property type="project" value="InterPro"/>
</dbReference>
<keyword evidence="4" id="KW-0132">Cell division</keyword>
<evidence type="ECO:0000313" key="10">
    <source>
        <dbReference type="EMBL" id="KFV47994.1"/>
    </source>
</evidence>
<feature type="non-terminal residue" evidence="10">
    <location>
        <position position="1"/>
    </location>
</feature>
<evidence type="ECO:0000256" key="4">
    <source>
        <dbReference type="ARBA" id="ARBA00022618"/>
    </source>
</evidence>
<comment type="subcellular location">
    <subcellularLocation>
        <location evidence="1">Cytoplasm</location>
        <location evidence="1">Cytoskeleton</location>
        <location evidence="1">Spindle</location>
    </subcellularLocation>
</comment>
<dbReference type="AlphaFoldDB" id="A0A093F1G8"/>
<feature type="non-terminal residue" evidence="10">
    <location>
        <position position="246"/>
    </location>
</feature>
<dbReference type="GO" id="GO:0051301">
    <property type="term" value="P:cell division"/>
    <property type="evidence" value="ECO:0007669"/>
    <property type="project" value="UniProtKB-KW"/>
</dbReference>
<gene>
    <name evidence="10" type="ORF">N341_07044</name>
</gene>
<proteinExistence type="inferred from homology"/>
<protein>
    <submittedName>
        <fullName evidence="10">HAUS augmin-like complex subunit 1</fullName>
    </submittedName>
</protein>
<dbReference type="GO" id="GO:0005819">
    <property type="term" value="C:spindle"/>
    <property type="evidence" value="ECO:0007669"/>
    <property type="project" value="UniProtKB-SubCell"/>
</dbReference>
<reference evidence="10 11" key="1">
    <citation type="submission" date="2014-04" db="EMBL/GenBank/DDBJ databases">
        <title>Genome evolution of avian class.</title>
        <authorList>
            <person name="Zhang G."/>
            <person name="Li C."/>
        </authorList>
    </citation>
    <scope>NUCLEOTIDE SEQUENCE [LARGE SCALE GENOMIC DNA]</scope>
    <source>
        <strain evidence="10">BGI_N341</strain>
    </source>
</reference>
<evidence type="ECO:0000256" key="9">
    <source>
        <dbReference type="ARBA" id="ARBA00023306"/>
    </source>
</evidence>
<dbReference type="PANTHER" id="PTHR31570:SF1">
    <property type="entry name" value="HAUS AUGMIN-LIKE COMPLEX SUBUNIT 1"/>
    <property type="match status" value="1"/>
</dbReference>
<dbReference type="PRINTS" id="PR02087">
    <property type="entry name" value="HAUSAUGMINL1"/>
</dbReference>
<dbReference type="PANTHER" id="PTHR31570">
    <property type="entry name" value="HAUS AUGMIN-LIKE COMPLEX SUBUNIT 1"/>
    <property type="match status" value="1"/>
</dbReference>
<evidence type="ECO:0000256" key="8">
    <source>
        <dbReference type="ARBA" id="ARBA00023212"/>
    </source>
</evidence>
<dbReference type="GO" id="GO:0005874">
    <property type="term" value="C:microtubule"/>
    <property type="evidence" value="ECO:0007669"/>
    <property type="project" value="UniProtKB-KW"/>
</dbReference>
<dbReference type="EMBL" id="KK380222">
    <property type="protein sequence ID" value="KFV47994.1"/>
    <property type="molecule type" value="Genomic_DNA"/>
</dbReference>
<dbReference type="GO" id="GO:0007098">
    <property type="term" value="P:centrosome cycle"/>
    <property type="evidence" value="ECO:0007669"/>
    <property type="project" value="TreeGrafter"/>
</dbReference>
<evidence type="ECO:0000256" key="1">
    <source>
        <dbReference type="ARBA" id="ARBA00004186"/>
    </source>
</evidence>
<keyword evidence="8" id="KW-0206">Cytoskeleton</keyword>
<keyword evidence="5" id="KW-0493">Microtubule</keyword>
<keyword evidence="3" id="KW-0963">Cytoplasm</keyword>
<keyword evidence="11" id="KW-1185">Reference proteome</keyword>
<keyword evidence="7" id="KW-0175">Coiled coil</keyword>
<evidence type="ECO:0000256" key="6">
    <source>
        <dbReference type="ARBA" id="ARBA00022776"/>
    </source>
</evidence>
<evidence type="ECO:0000256" key="3">
    <source>
        <dbReference type="ARBA" id="ARBA00022490"/>
    </source>
</evidence>
<evidence type="ECO:0000256" key="7">
    <source>
        <dbReference type="ARBA" id="ARBA00023054"/>
    </source>
</evidence>
<dbReference type="Pfam" id="PF25762">
    <property type="entry name" value="HAUS1"/>
    <property type="match status" value="1"/>
</dbReference>
<evidence type="ECO:0000256" key="2">
    <source>
        <dbReference type="ARBA" id="ARBA00005479"/>
    </source>
</evidence>
<keyword evidence="6" id="KW-0498">Mitosis</keyword>
<name>A0A093F1G8_TYTAL</name>
<dbReference type="InterPro" id="IPR026243">
    <property type="entry name" value="HAUS1"/>
</dbReference>
<dbReference type="GO" id="GO:0051225">
    <property type="term" value="P:spindle assembly"/>
    <property type="evidence" value="ECO:0007669"/>
    <property type="project" value="InterPro"/>
</dbReference>